<organism evidence="2 3">
    <name type="scientific">Paenibacillus odorifer</name>
    <dbReference type="NCBI Taxonomy" id="189426"/>
    <lineage>
        <taxon>Bacteria</taxon>
        <taxon>Bacillati</taxon>
        <taxon>Bacillota</taxon>
        <taxon>Bacilli</taxon>
        <taxon>Bacillales</taxon>
        <taxon>Paenibacillaceae</taxon>
        <taxon>Paenibacillus</taxon>
    </lineage>
</organism>
<dbReference type="Proteomes" id="UP000187465">
    <property type="component" value="Unassembled WGS sequence"/>
</dbReference>
<evidence type="ECO:0000313" key="2">
    <source>
        <dbReference type="EMBL" id="OMD26775.1"/>
    </source>
</evidence>
<feature type="coiled-coil region" evidence="1">
    <location>
        <begin position="2"/>
        <end position="69"/>
    </location>
</feature>
<accession>A0A1R0X1K4</accession>
<dbReference type="EMBL" id="MKQP01000040">
    <property type="protein sequence ID" value="OMD26775.1"/>
    <property type="molecule type" value="Genomic_DNA"/>
</dbReference>
<name>A0A1R0X1K4_9BACL</name>
<evidence type="ECO:0000256" key="1">
    <source>
        <dbReference type="SAM" id="Coils"/>
    </source>
</evidence>
<comment type="caution">
    <text evidence="2">The sequence shown here is derived from an EMBL/GenBank/DDBJ whole genome shotgun (WGS) entry which is preliminary data.</text>
</comment>
<reference evidence="2 3" key="1">
    <citation type="submission" date="2016-10" db="EMBL/GenBank/DDBJ databases">
        <title>Paenibacillus species isolates.</title>
        <authorList>
            <person name="Beno S.M."/>
        </authorList>
    </citation>
    <scope>NUCLEOTIDE SEQUENCE [LARGE SCALE GENOMIC DNA]</scope>
    <source>
        <strain evidence="2 3">FSL H7-0604</strain>
    </source>
</reference>
<keyword evidence="1" id="KW-0175">Coiled coil</keyword>
<evidence type="ECO:0000313" key="3">
    <source>
        <dbReference type="Proteomes" id="UP000187465"/>
    </source>
</evidence>
<protein>
    <submittedName>
        <fullName evidence="2">Uncharacterized protein</fullName>
    </submittedName>
</protein>
<gene>
    <name evidence="2" type="ORF">BJP51_26655</name>
</gene>
<proteinExistence type="predicted"/>
<dbReference type="AlphaFoldDB" id="A0A1R0X1K4"/>
<sequence length="70" mass="8475">MKRELQQIKDEAEKKEQNFIREIEKLQLNAEIDKERAVLETQRKMMDKETELRDKVSDLREQISELRSGK</sequence>
<dbReference type="RefSeq" id="WP_076179539.1">
    <property type="nucleotide sequence ID" value="NZ_MKQP01000040.1"/>
</dbReference>